<feature type="transmembrane region" description="Helical" evidence="8">
    <location>
        <begin position="280"/>
        <end position="302"/>
    </location>
</feature>
<sequence length="727" mass="75909">MNAFVQPPLAGPPAGVTGTRPGLLRAAHPPGLAETDLSRCLVALLGLLRWDGGPDDVLAALPHAEQRPDLTDIRNALGRLGFPTRPERLRRGGLDPRRLPALLLRPGEPACVLYRNAAGEVLLFDGATGHASACVPRRLSGTLYIPCAPEPARPRESWTGAVFRRFAPALPLLLGVSALVALLGLAVPVFTMLVFDLVVTGRQADVLEMLVAGVLLAALGEVGFRALRQRALARIGERLDRLVPEGVFGQVMALPAALVERAGTAAQVSRLRDFAGIREMLTGAFALAVLDLPFTLLVLALLLALGGWIALVPVVSALAFTLLFVATRGAAQRAINAAAQAGQAREVLAIELLEGHRTLRLAGAMERWSDGYAAAAAAAALASARAAAVTARIGAAAQAIVALSGLAALVLGVGAVLAGAMSAGALIAGMMLIWRVLTPMQGAFLMLSRWEQTRASMRQVDGLMALETERPAAARGLMAAPARGDVVFHRVSLRYLPQAEPVLAGASFAIRHGEVVAVTGADGSGKSTLLQLVAGLYRPQGGVVRVGGHDVRAYDPAVLRRAVAYVPQTPRLLYGTIAQNLRLAAPDASEAALRHACAEAHVLAAVEALPEGLETRVGDNSTGSLPRSLLVRLGLARALLREAPVLLLDEPVAGLDEATATAFAAVVGTRRGRATILMATHRPSHMRLADRVLRIADAAVEEVPVPGATPPAGPLRLPVFKPAGPQR</sequence>
<evidence type="ECO:0000256" key="4">
    <source>
        <dbReference type="ARBA" id="ARBA00022840"/>
    </source>
</evidence>
<dbReference type="GO" id="GO:0140359">
    <property type="term" value="F:ABC-type transporter activity"/>
    <property type="evidence" value="ECO:0007669"/>
    <property type="project" value="InterPro"/>
</dbReference>
<dbReference type="PANTHER" id="PTHR24221">
    <property type="entry name" value="ATP-BINDING CASSETTE SUB-FAMILY B"/>
    <property type="match status" value="1"/>
</dbReference>
<keyword evidence="4" id="KW-0067">ATP-binding</keyword>
<gene>
    <name evidence="11" type="ORF">DFH01_10965</name>
</gene>
<keyword evidence="5 8" id="KW-1133">Transmembrane helix</keyword>
<organism evidence="11 12">
    <name type="scientific">Falsiroseomonas bella</name>
    <dbReference type="NCBI Taxonomy" id="2184016"/>
    <lineage>
        <taxon>Bacteria</taxon>
        <taxon>Pseudomonadati</taxon>
        <taxon>Pseudomonadota</taxon>
        <taxon>Alphaproteobacteria</taxon>
        <taxon>Acetobacterales</taxon>
        <taxon>Roseomonadaceae</taxon>
        <taxon>Falsiroseomonas</taxon>
    </lineage>
</organism>
<evidence type="ECO:0000259" key="10">
    <source>
        <dbReference type="PROSITE" id="PS50929"/>
    </source>
</evidence>
<feature type="transmembrane region" description="Helical" evidence="8">
    <location>
        <begin position="172"/>
        <end position="194"/>
    </location>
</feature>
<dbReference type="PROSITE" id="PS50929">
    <property type="entry name" value="ABC_TM1F"/>
    <property type="match status" value="1"/>
</dbReference>
<dbReference type="InterPro" id="IPR003593">
    <property type="entry name" value="AAA+_ATPase"/>
</dbReference>
<evidence type="ECO:0000313" key="11">
    <source>
        <dbReference type="EMBL" id="PWS37355.1"/>
    </source>
</evidence>
<evidence type="ECO:0000256" key="2">
    <source>
        <dbReference type="ARBA" id="ARBA00022692"/>
    </source>
</evidence>
<comment type="caution">
    <text evidence="11">The sequence shown here is derived from an EMBL/GenBank/DDBJ whole genome shotgun (WGS) entry which is preliminary data.</text>
</comment>
<dbReference type="SUPFAM" id="SSF90123">
    <property type="entry name" value="ABC transporter transmembrane region"/>
    <property type="match status" value="1"/>
</dbReference>
<dbReference type="Gene3D" id="3.90.70.10">
    <property type="entry name" value="Cysteine proteinases"/>
    <property type="match status" value="1"/>
</dbReference>
<comment type="subcellular location">
    <subcellularLocation>
        <location evidence="1">Cell membrane</location>
        <topology evidence="1">Multi-pass membrane protein</topology>
    </subcellularLocation>
</comment>
<name>A0A317FEZ5_9PROT</name>
<dbReference type="GO" id="GO:0034040">
    <property type="term" value="F:ATPase-coupled lipid transmembrane transporter activity"/>
    <property type="evidence" value="ECO:0007669"/>
    <property type="project" value="TreeGrafter"/>
</dbReference>
<dbReference type="Gene3D" id="3.40.50.300">
    <property type="entry name" value="P-loop containing nucleotide triphosphate hydrolases"/>
    <property type="match status" value="1"/>
</dbReference>
<dbReference type="PROSITE" id="PS50893">
    <property type="entry name" value="ABC_TRANSPORTER_2"/>
    <property type="match status" value="1"/>
</dbReference>
<evidence type="ECO:0000256" key="7">
    <source>
        <dbReference type="SAM" id="MobiDB-lite"/>
    </source>
</evidence>
<keyword evidence="3" id="KW-0547">Nucleotide-binding</keyword>
<dbReference type="InterPro" id="IPR027417">
    <property type="entry name" value="P-loop_NTPase"/>
</dbReference>
<dbReference type="EMBL" id="QGNA01000002">
    <property type="protein sequence ID" value="PWS37355.1"/>
    <property type="molecule type" value="Genomic_DNA"/>
</dbReference>
<feature type="transmembrane region" description="Helical" evidence="8">
    <location>
        <begin position="400"/>
        <end position="420"/>
    </location>
</feature>
<proteinExistence type="predicted"/>
<dbReference type="Pfam" id="PF00664">
    <property type="entry name" value="ABC_membrane"/>
    <property type="match status" value="1"/>
</dbReference>
<evidence type="ECO:0000259" key="9">
    <source>
        <dbReference type="PROSITE" id="PS50893"/>
    </source>
</evidence>
<dbReference type="GO" id="GO:0016887">
    <property type="term" value="F:ATP hydrolysis activity"/>
    <property type="evidence" value="ECO:0007669"/>
    <property type="project" value="InterPro"/>
</dbReference>
<dbReference type="Proteomes" id="UP000245765">
    <property type="component" value="Unassembled WGS sequence"/>
</dbReference>
<dbReference type="InterPro" id="IPR011527">
    <property type="entry name" value="ABC1_TM_dom"/>
</dbReference>
<dbReference type="OrthoDB" id="5288404at2"/>
<evidence type="ECO:0000256" key="5">
    <source>
        <dbReference type="ARBA" id="ARBA00022989"/>
    </source>
</evidence>
<dbReference type="GO" id="GO:0005886">
    <property type="term" value="C:plasma membrane"/>
    <property type="evidence" value="ECO:0007669"/>
    <property type="project" value="UniProtKB-SubCell"/>
</dbReference>
<accession>A0A317FEZ5</accession>
<dbReference type="PANTHER" id="PTHR24221:SF248">
    <property type="entry name" value="ABC TRANSPORTER TRANSMEMBRANE REGION"/>
    <property type="match status" value="1"/>
</dbReference>
<evidence type="ECO:0000256" key="1">
    <source>
        <dbReference type="ARBA" id="ARBA00004651"/>
    </source>
</evidence>
<dbReference type="GO" id="GO:0005524">
    <property type="term" value="F:ATP binding"/>
    <property type="evidence" value="ECO:0007669"/>
    <property type="project" value="UniProtKB-KW"/>
</dbReference>
<keyword evidence="12" id="KW-1185">Reference proteome</keyword>
<dbReference type="InterPro" id="IPR003439">
    <property type="entry name" value="ABC_transporter-like_ATP-bd"/>
</dbReference>
<evidence type="ECO:0000313" key="12">
    <source>
        <dbReference type="Proteomes" id="UP000245765"/>
    </source>
</evidence>
<evidence type="ECO:0000256" key="3">
    <source>
        <dbReference type="ARBA" id="ARBA00022741"/>
    </source>
</evidence>
<feature type="domain" description="ABC transporter" evidence="9">
    <location>
        <begin position="488"/>
        <end position="722"/>
    </location>
</feature>
<keyword evidence="6 8" id="KW-0472">Membrane</keyword>
<dbReference type="SMART" id="SM00382">
    <property type="entry name" value="AAA"/>
    <property type="match status" value="1"/>
</dbReference>
<feature type="domain" description="ABC transmembrane type-1" evidence="10">
    <location>
        <begin position="172"/>
        <end position="452"/>
    </location>
</feature>
<dbReference type="SUPFAM" id="SSF52540">
    <property type="entry name" value="P-loop containing nucleoside triphosphate hydrolases"/>
    <property type="match status" value="1"/>
</dbReference>
<dbReference type="InterPro" id="IPR036640">
    <property type="entry name" value="ABC1_TM_sf"/>
</dbReference>
<dbReference type="InterPro" id="IPR039421">
    <property type="entry name" value="Type_1_exporter"/>
</dbReference>
<dbReference type="AlphaFoldDB" id="A0A317FEZ5"/>
<feature type="region of interest" description="Disordered" evidence="7">
    <location>
        <begin position="706"/>
        <end position="727"/>
    </location>
</feature>
<evidence type="ECO:0000256" key="8">
    <source>
        <dbReference type="SAM" id="Phobius"/>
    </source>
</evidence>
<evidence type="ECO:0000256" key="6">
    <source>
        <dbReference type="ARBA" id="ARBA00023136"/>
    </source>
</evidence>
<dbReference type="Gene3D" id="1.20.1560.10">
    <property type="entry name" value="ABC transporter type 1, transmembrane domain"/>
    <property type="match status" value="1"/>
</dbReference>
<keyword evidence="2 8" id="KW-0812">Transmembrane</keyword>
<reference evidence="12" key="1">
    <citation type="submission" date="2018-05" db="EMBL/GenBank/DDBJ databases">
        <authorList>
            <person name="Du Z."/>
            <person name="Wang X."/>
        </authorList>
    </citation>
    <scope>NUCLEOTIDE SEQUENCE [LARGE SCALE GENOMIC DNA]</scope>
    <source>
        <strain evidence="12">CQN31</strain>
    </source>
</reference>
<dbReference type="RefSeq" id="WP_109870463.1">
    <property type="nucleotide sequence ID" value="NZ_QGNA01000002.1"/>
</dbReference>
<dbReference type="Pfam" id="PF00005">
    <property type="entry name" value="ABC_tran"/>
    <property type="match status" value="1"/>
</dbReference>
<feature type="transmembrane region" description="Helical" evidence="8">
    <location>
        <begin position="206"/>
        <end position="224"/>
    </location>
</feature>
<protein>
    <submittedName>
        <fullName evidence="11">Lantibiotic ABC transporter</fullName>
    </submittedName>
</protein>
<feature type="transmembrane region" description="Helical" evidence="8">
    <location>
        <begin position="308"/>
        <end position="326"/>
    </location>
</feature>